<dbReference type="PANTHER" id="PTHR38340">
    <property type="entry name" value="S-LAYER PROTEIN"/>
    <property type="match status" value="1"/>
</dbReference>
<dbReference type="InterPro" id="IPR011049">
    <property type="entry name" value="Serralysin-like_metalloprot_C"/>
</dbReference>
<comment type="caution">
    <text evidence="3">The sequence shown here is derived from an EMBL/GenBank/DDBJ whole genome shotgun (WGS) entry which is preliminary data.</text>
</comment>
<accession>A0A3S2YMK2</accession>
<protein>
    <submittedName>
        <fullName evidence="3">Calcium-binding protein</fullName>
    </submittedName>
</protein>
<dbReference type="AlphaFoldDB" id="A0A3S2YMK2"/>
<dbReference type="InterPro" id="IPR001343">
    <property type="entry name" value="Hemolysn_Ca-bd"/>
</dbReference>
<dbReference type="Gene3D" id="2.150.10.10">
    <property type="entry name" value="Serralysin-like metalloprotease, C-terminal"/>
    <property type="match status" value="4"/>
</dbReference>
<dbReference type="EMBL" id="SACP01000025">
    <property type="protein sequence ID" value="RVU14933.1"/>
    <property type="molecule type" value="Genomic_DNA"/>
</dbReference>
<sequence length="453" mass="45334">MAEIWGTSANDVLNGTSGADQISGLGGNDTVSAGDGNDTVIGGGGIDALYGQAGDDSLIGGDGDDGFDGGTGADWMDGGAGYDGVSYYYGATGLTLNLKTGVHTGEAAGDTFVSIEQFQGTRLNDVFVSGSEAKHFDGHDGFDALDYSTSAAAVSINLATGLGSGGDAEGDSYLRFEAVVGSAFNDTLTGAATSDVLEGGRGHDILMGSAGADELIGGLGTDTVDYSSANAAVVVNFLTGIGAGSDAEGDTYNGIERATGSAYDDTFISGAGANRFIGGNGLDAVDYRQSSAAVMVDLSTGTGQGGDAQGDTYGGVERIEGSAFGDTLISGVRSDALSGNAGNDILDGGTGYDTLIGGDGADVFRFSSAPGDRLLFTIAEFVQGTDKIELSSTAFNNLSVGTLSANDFSQYFAYDGQTGFLSYDADGSGQGASVRFAELTTHPSLSASDFVVV</sequence>
<dbReference type="SUPFAM" id="SSF51120">
    <property type="entry name" value="beta-Roll"/>
    <property type="match status" value="3"/>
</dbReference>
<keyword evidence="2" id="KW-0964">Secreted</keyword>
<name>A0A3S2YMK2_9HYPH</name>
<gene>
    <name evidence="3" type="ORF">EOE48_21155</name>
</gene>
<dbReference type="RefSeq" id="WP_127732870.1">
    <property type="nucleotide sequence ID" value="NZ_SACP01000025.1"/>
</dbReference>
<evidence type="ECO:0000256" key="2">
    <source>
        <dbReference type="ARBA" id="ARBA00022525"/>
    </source>
</evidence>
<dbReference type="InterPro" id="IPR050557">
    <property type="entry name" value="RTX_toxin/Mannuronan_C5-epim"/>
</dbReference>
<reference evidence="3 4" key="1">
    <citation type="submission" date="2019-01" db="EMBL/GenBank/DDBJ databases">
        <authorList>
            <person name="Chen W.-M."/>
        </authorList>
    </citation>
    <scope>NUCLEOTIDE SEQUENCE [LARGE SCALE GENOMIC DNA]</scope>
    <source>
        <strain evidence="3 4">TER-1</strain>
    </source>
</reference>
<dbReference type="GO" id="GO:0005509">
    <property type="term" value="F:calcium ion binding"/>
    <property type="evidence" value="ECO:0007669"/>
    <property type="project" value="InterPro"/>
</dbReference>
<dbReference type="PRINTS" id="PR00313">
    <property type="entry name" value="CABNDNGRPT"/>
</dbReference>
<comment type="subcellular location">
    <subcellularLocation>
        <location evidence="1">Secreted</location>
    </subcellularLocation>
</comment>
<evidence type="ECO:0000256" key="1">
    <source>
        <dbReference type="ARBA" id="ARBA00004613"/>
    </source>
</evidence>
<dbReference type="Pfam" id="PF00353">
    <property type="entry name" value="HemolysinCabind"/>
    <property type="match status" value="5"/>
</dbReference>
<dbReference type="PROSITE" id="PS00330">
    <property type="entry name" value="HEMOLYSIN_CALCIUM"/>
    <property type="match status" value="4"/>
</dbReference>
<dbReference type="OrthoDB" id="8229716at2"/>
<evidence type="ECO:0000313" key="3">
    <source>
        <dbReference type="EMBL" id="RVU14933.1"/>
    </source>
</evidence>
<dbReference type="PANTHER" id="PTHR38340:SF1">
    <property type="entry name" value="S-LAYER PROTEIN"/>
    <property type="match status" value="1"/>
</dbReference>
<dbReference type="GO" id="GO:0005576">
    <property type="term" value="C:extracellular region"/>
    <property type="evidence" value="ECO:0007669"/>
    <property type="project" value="UniProtKB-SubCell"/>
</dbReference>
<dbReference type="Proteomes" id="UP000286997">
    <property type="component" value="Unassembled WGS sequence"/>
</dbReference>
<proteinExistence type="predicted"/>
<keyword evidence="4" id="KW-1185">Reference proteome</keyword>
<evidence type="ECO:0000313" key="4">
    <source>
        <dbReference type="Proteomes" id="UP000286997"/>
    </source>
</evidence>
<dbReference type="InterPro" id="IPR018511">
    <property type="entry name" value="Hemolysin-typ_Ca-bd_CS"/>
</dbReference>
<organism evidence="3 4">
    <name type="scientific">Methylobacterium oryzihabitans</name>
    <dbReference type="NCBI Taxonomy" id="2499852"/>
    <lineage>
        <taxon>Bacteria</taxon>
        <taxon>Pseudomonadati</taxon>
        <taxon>Pseudomonadota</taxon>
        <taxon>Alphaproteobacteria</taxon>
        <taxon>Hyphomicrobiales</taxon>
        <taxon>Methylobacteriaceae</taxon>
        <taxon>Methylobacterium</taxon>
    </lineage>
</organism>